<evidence type="ECO:0000259" key="2">
    <source>
        <dbReference type="Pfam" id="PF00535"/>
    </source>
</evidence>
<feature type="transmembrane region" description="Helical" evidence="1">
    <location>
        <begin position="293"/>
        <end position="316"/>
    </location>
</feature>
<dbReference type="Proteomes" id="UP000660680">
    <property type="component" value="Unassembled WGS sequence"/>
</dbReference>
<dbReference type="InterPro" id="IPR050834">
    <property type="entry name" value="Glycosyltransf_2"/>
</dbReference>
<protein>
    <recommendedName>
        <fullName evidence="2">Glycosyltransferase 2-like domain-containing protein</fullName>
    </recommendedName>
</protein>
<dbReference type="RefSeq" id="WP_229787299.1">
    <property type="nucleotide sequence ID" value="NZ_BMRB01000004.1"/>
</dbReference>
<dbReference type="Gene3D" id="3.90.550.10">
    <property type="entry name" value="Spore Coat Polysaccharide Biosynthesis Protein SpsA, Chain A"/>
    <property type="match status" value="1"/>
</dbReference>
<dbReference type="InterPro" id="IPR001173">
    <property type="entry name" value="Glyco_trans_2-like"/>
</dbReference>
<dbReference type="SUPFAM" id="SSF53448">
    <property type="entry name" value="Nucleotide-diphospho-sugar transferases"/>
    <property type="match status" value="1"/>
</dbReference>
<sequence>MLVSVIVPNYNGARTLPLCLASVRAQTYPDIELIVADDASTDDSAAIAEAHGARVVRGAVNGGCAVARNLGVAAASGDVLFFLDSDVAIEPDAVQRAVDLLAADPSVGGVCGVEDPEPLIPGGAVKRFRAMQYYWWSISSEGPISFLFPNICAIRASVFAETGPFNPALRHTEEVDYGHRINHAHTLLLTAQVRGRHDHDGKLKVLLRKLFHRGRMRIPLYMGARRFAKGFETATRAYAAVAALLAVVTLPSVLLGPLWALLPAGLFALSVGLDAGMYRFAVRHAGVLFLPRFVALQFLVNVTIALAVGVGVLHWLTSPRFRGIYTTGVPA</sequence>
<feature type="transmembrane region" description="Helical" evidence="1">
    <location>
        <begin position="235"/>
        <end position="254"/>
    </location>
</feature>
<reference evidence="3" key="2">
    <citation type="submission" date="2020-09" db="EMBL/GenBank/DDBJ databases">
        <authorList>
            <person name="Sun Q."/>
            <person name="Ohkuma M."/>
        </authorList>
    </citation>
    <scope>NUCLEOTIDE SEQUENCE</scope>
    <source>
        <strain evidence="3">JCM 3276</strain>
    </source>
</reference>
<dbReference type="PANTHER" id="PTHR43685">
    <property type="entry name" value="GLYCOSYLTRANSFERASE"/>
    <property type="match status" value="1"/>
</dbReference>
<keyword evidence="4" id="KW-1185">Reference proteome</keyword>
<feature type="domain" description="Glycosyltransferase 2-like" evidence="2">
    <location>
        <begin position="4"/>
        <end position="111"/>
    </location>
</feature>
<gene>
    <name evidence="3" type="ORF">GCM10010171_48150</name>
</gene>
<dbReference type="AlphaFoldDB" id="A0A918GMK8"/>
<proteinExistence type="predicted"/>
<comment type="caution">
    <text evidence="3">The sequence shown here is derived from an EMBL/GenBank/DDBJ whole genome shotgun (WGS) entry which is preliminary data.</text>
</comment>
<dbReference type="CDD" id="cd00761">
    <property type="entry name" value="Glyco_tranf_GTA_type"/>
    <property type="match status" value="1"/>
</dbReference>
<name>A0A918GMK8_9PSEU</name>
<keyword evidence="1" id="KW-1133">Transmembrane helix</keyword>
<evidence type="ECO:0000256" key="1">
    <source>
        <dbReference type="SAM" id="Phobius"/>
    </source>
</evidence>
<keyword evidence="1" id="KW-0472">Membrane</keyword>
<dbReference type="InterPro" id="IPR029044">
    <property type="entry name" value="Nucleotide-diphossugar_trans"/>
</dbReference>
<keyword evidence="1" id="KW-0812">Transmembrane</keyword>
<dbReference type="Pfam" id="PF00535">
    <property type="entry name" value="Glycos_transf_2"/>
    <property type="match status" value="1"/>
</dbReference>
<dbReference type="PANTHER" id="PTHR43685:SF3">
    <property type="entry name" value="SLR2126 PROTEIN"/>
    <property type="match status" value="1"/>
</dbReference>
<evidence type="ECO:0000313" key="4">
    <source>
        <dbReference type="Proteomes" id="UP000660680"/>
    </source>
</evidence>
<organism evidence="3 4">
    <name type="scientific">Actinokineospora fastidiosa</name>
    <dbReference type="NCBI Taxonomy" id="1816"/>
    <lineage>
        <taxon>Bacteria</taxon>
        <taxon>Bacillati</taxon>
        <taxon>Actinomycetota</taxon>
        <taxon>Actinomycetes</taxon>
        <taxon>Pseudonocardiales</taxon>
        <taxon>Pseudonocardiaceae</taxon>
        <taxon>Actinokineospora</taxon>
    </lineage>
</organism>
<evidence type="ECO:0000313" key="3">
    <source>
        <dbReference type="EMBL" id="GGS47281.1"/>
    </source>
</evidence>
<dbReference type="EMBL" id="BMRB01000004">
    <property type="protein sequence ID" value="GGS47281.1"/>
    <property type="molecule type" value="Genomic_DNA"/>
</dbReference>
<reference evidence="3" key="1">
    <citation type="journal article" date="2014" name="Int. J. Syst. Evol. Microbiol.">
        <title>Complete genome sequence of Corynebacterium casei LMG S-19264T (=DSM 44701T), isolated from a smear-ripened cheese.</title>
        <authorList>
            <consortium name="US DOE Joint Genome Institute (JGI-PGF)"/>
            <person name="Walter F."/>
            <person name="Albersmeier A."/>
            <person name="Kalinowski J."/>
            <person name="Ruckert C."/>
        </authorList>
    </citation>
    <scope>NUCLEOTIDE SEQUENCE</scope>
    <source>
        <strain evidence="3">JCM 3276</strain>
    </source>
</reference>
<accession>A0A918GMK8</accession>